<feature type="compositionally biased region" description="Polar residues" evidence="1">
    <location>
        <begin position="96"/>
        <end position="112"/>
    </location>
</feature>
<dbReference type="GO" id="GO:0017070">
    <property type="term" value="F:U6 snRNA binding"/>
    <property type="evidence" value="ECO:0007669"/>
    <property type="project" value="TreeGrafter"/>
</dbReference>
<dbReference type="Pfam" id="PF08083">
    <property type="entry name" value="PROCN"/>
    <property type="match status" value="2"/>
</dbReference>
<sequence length="490" mass="55667">MRQIRRCKYLNAIIKGMVGGVSDSSSVVGGVSDSSSVVGGGDNSSVVGSVIDSTNNYHPVNNNTNNYYPFNDSTDNYHPVNNNTNNYNPFNDSNSKQHPVNNNTNNYHPFNDSNSKQHPVNNNTNNYHPFIDSTHNYHPVNTTPIIYHSFNTPINYNPLNTTTPSLWSPLWRVWLAFLRGHTSLLSTYLSNLSLRMINGRKYNKKKITKQRIESNYDIILRNSIRDTIRRYVPPEVYKECVKSVLSYYSEGWRCYKSNIGFCLGLGVDSIVSNPSLTLNKCINNYDNSKCINNYDNSKCINNYDNSKCINNSITSINNPVIDTHLDNTITSINNPVIDTHLDNTITSINNPVIDTHLNNSITSSNNPLYSIINHFLSLKAINYYNSTVKTYKRILNNKKVDKTDIKKNKGKITRLYLKKEFNRQKMYLEKGPFITEEEGVKIYKLMYEYVRGVNNSRGVEGVNNSSSVLEGVRCSKEEDVSNSSNKQQGV</sequence>
<dbReference type="GO" id="GO:0000244">
    <property type="term" value="P:spliceosomal tri-snRNP complex assembly"/>
    <property type="evidence" value="ECO:0007669"/>
    <property type="project" value="TreeGrafter"/>
</dbReference>
<dbReference type="GO" id="GO:0097157">
    <property type="term" value="F:pre-mRNA intronic binding"/>
    <property type="evidence" value="ECO:0007669"/>
    <property type="project" value="TreeGrafter"/>
</dbReference>
<feature type="compositionally biased region" description="Low complexity" evidence="1">
    <location>
        <begin position="71"/>
        <end position="94"/>
    </location>
</feature>
<dbReference type="GO" id="GO:0030619">
    <property type="term" value="F:U1 snRNA binding"/>
    <property type="evidence" value="ECO:0007669"/>
    <property type="project" value="TreeGrafter"/>
</dbReference>
<dbReference type="VEuPathDB" id="MicrosporidiaDB:CWI39_1752p0010"/>
<dbReference type="InterPro" id="IPR027652">
    <property type="entry name" value="PRP8"/>
</dbReference>
<dbReference type="GO" id="GO:0071013">
    <property type="term" value="C:catalytic step 2 spliceosome"/>
    <property type="evidence" value="ECO:0007669"/>
    <property type="project" value="TreeGrafter"/>
</dbReference>
<feature type="domain" description="PROCN" evidence="2">
    <location>
        <begin position="145"/>
        <end position="261"/>
    </location>
</feature>
<evidence type="ECO:0000259" key="2">
    <source>
        <dbReference type="Pfam" id="PF08083"/>
    </source>
</evidence>
<evidence type="ECO:0000313" key="4">
    <source>
        <dbReference type="Proteomes" id="UP000291404"/>
    </source>
</evidence>
<dbReference type="AlphaFoldDB" id="A0A4Q9KTS3"/>
<evidence type="ECO:0000256" key="1">
    <source>
        <dbReference type="SAM" id="MobiDB-lite"/>
    </source>
</evidence>
<feature type="non-terminal residue" evidence="3">
    <location>
        <position position="490"/>
    </location>
</feature>
<dbReference type="GO" id="GO:0030620">
    <property type="term" value="F:U2 snRNA binding"/>
    <property type="evidence" value="ECO:0007669"/>
    <property type="project" value="TreeGrafter"/>
</dbReference>
<accession>A0A4Q9KTS3</accession>
<protein>
    <submittedName>
        <fullName evidence="3">PROCN domain-containing protein</fullName>
    </submittedName>
</protein>
<dbReference type="GO" id="GO:0005682">
    <property type="term" value="C:U5 snRNP"/>
    <property type="evidence" value="ECO:0007669"/>
    <property type="project" value="TreeGrafter"/>
</dbReference>
<evidence type="ECO:0000313" key="3">
    <source>
        <dbReference type="EMBL" id="TBT97620.1"/>
    </source>
</evidence>
<organism evidence="3 4">
    <name type="scientific">Hamiltosporidium magnivora</name>
    <dbReference type="NCBI Taxonomy" id="148818"/>
    <lineage>
        <taxon>Eukaryota</taxon>
        <taxon>Fungi</taxon>
        <taxon>Fungi incertae sedis</taxon>
        <taxon>Microsporidia</taxon>
        <taxon>Dubosqiidae</taxon>
        <taxon>Hamiltosporidium</taxon>
    </lineage>
</organism>
<dbReference type="InterPro" id="IPR012592">
    <property type="entry name" value="PROCN"/>
</dbReference>
<feature type="region of interest" description="Disordered" evidence="1">
    <location>
        <begin position="71"/>
        <end position="112"/>
    </location>
</feature>
<proteinExistence type="predicted"/>
<dbReference type="PANTHER" id="PTHR11140:SF0">
    <property type="entry name" value="PRE-MRNA-PROCESSING-SPLICING FACTOR 8"/>
    <property type="match status" value="1"/>
</dbReference>
<dbReference type="VEuPathDB" id="MicrosporidiaDB:CWI36_2798p0010"/>
<dbReference type="PANTHER" id="PTHR11140">
    <property type="entry name" value="PRE-MRNA SPLICING FACTOR PRP8"/>
    <property type="match status" value="1"/>
</dbReference>
<dbReference type="EMBL" id="PITI01002798">
    <property type="protein sequence ID" value="TBT97620.1"/>
    <property type="molecule type" value="Genomic_DNA"/>
</dbReference>
<keyword evidence="4" id="KW-1185">Reference proteome</keyword>
<dbReference type="Proteomes" id="UP000291404">
    <property type="component" value="Unassembled WGS sequence"/>
</dbReference>
<dbReference type="STRING" id="148818.A0A4Q9KTS3"/>
<name>A0A4Q9KTS3_9MICR</name>
<gene>
    <name evidence="3" type="ORF">CWI36_2798p0010</name>
</gene>
<feature type="domain" description="PROCN" evidence="2">
    <location>
        <begin position="357"/>
        <end position="434"/>
    </location>
</feature>
<comment type="caution">
    <text evidence="3">The sequence shown here is derived from an EMBL/GenBank/DDBJ whole genome shotgun (WGS) entry which is preliminary data.</text>
</comment>
<reference evidence="3 4" key="1">
    <citation type="submission" date="2017-12" db="EMBL/GenBank/DDBJ databases">
        <authorList>
            <person name="Pombert J.-F."/>
            <person name="Haag K.L."/>
            <person name="Ebert D."/>
        </authorList>
    </citation>
    <scope>NUCLEOTIDE SEQUENCE [LARGE SCALE GENOMIC DNA]</scope>
    <source>
        <strain evidence="3">BE-OM-2</strain>
    </source>
</reference>
<dbReference type="GO" id="GO:0030623">
    <property type="term" value="F:U5 snRNA binding"/>
    <property type="evidence" value="ECO:0007669"/>
    <property type="project" value="TreeGrafter"/>
</dbReference>